<protein>
    <recommendedName>
        <fullName evidence="4">Secreted protein</fullName>
    </recommendedName>
</protein>
<name>A0AA41QC27_9MICO</name>
<evidence type="ECO:0008006" key="4">
    <source>
        <dbReference type="Google" id="ProtNLM"/>
    </source>
</evidence>
<dbReference type="Proteomes" id="UP001165405">
    <property type="component" value="Unassembled WGS sequence"/>
</dbReference>
<keyword evidence="3" id="KW-1185">Reference proteome</keyword>
<feature type="chain" id="PRO_5041360490" description="Secreted protein" evidence="1">
    <location>
        <begin position="28"/>
        <end position="277"/>
    </location>
</feature>
<sequence>MKRLPSILAAVALVVTTIVGGTGPATAATYEYVKTRFSDTIYRVDAGDWTYTTRTAISYEEWVAAGRPTPDVYEPTDYESLPWSPVIHALTFWPNNTWPEEHALTYDEWVTLGRPAPVRTYDLCDVMLCNTWRWANTEELFLSTQSDPVHKLTFEEWNALGNPAPYVSYLGVYKLPWDGRIVVVTPDKIGPGTTQPPSGLSFQCPAISYAQWAGLDFPTPQVVASGRDDRFLLWTNSSTIYYYGILGYFPITYSQWAGAGFPPPIRTGRVTPQVQTC</sequence>
<organism evidence="2 3">
    <name type="scientific">Antribacter soli</name>
    <dbReference type="NCBI Taxonomy" id="2910976"/>
    <lineage>
        <taxon>Bacteria</taxon>
        <taxon>Bacillati</taxon>
        <taxon>Actinomycetota</taxon>
        <taxon>Actinomycetes</taxon>
        <taxon>Micrococcales</taxon>
        <taxon>Promicromonosporaceae</taxon>
        <taxon>Antribacter</taxon>
    </lineage>
</organism>
<dbReference type="AlphaFoldDB" id="A0AA41QC27"/>
<proteinExistence type="predicted"/>
<reference evidence="2" key="1">
    <citation type="submission" date="2022-01" db="EMBL/GenBank/DDBJ databases">
        <title>Antribacter sp. nov., isolated from Guizhou of China.</title>
        <authorList>
            <person name="Chengliang C."/>
            <person name="Ya Z."/>
        </authorList>
    </citation>
    <scope>NUCLEOTIDE SEQUENCE</scope>
    <source>
        <strain evidence="2">KLBMP 9083</strain>
    </source>
</reference>
<comment type="caution">
    <text evidence="2">The sequence shown here is derived from an EMBL/GenBank/DDBJ whole genome shotgun (WGS) entry which is preliminary data.</text>
</comment>
<dbReference type="RefSeq" id="WP_236088152.1">
    <property type="nucleotide sequence ID" value="NZ_JAKGSG010000020.1"/>
</dbReference>
<feature type="signal peptide" evidence="1">
    <location>
        <begin position="1"/>
        <end position="27"/>
    </location>
</feature>
<accession>A0AA41QC27</accession>
<evidence type="ECO:0000313" key="2">
    <source>
        <dbReference type="EMBL" id="MCF4120382.1"/>
    </source>
</evidence>
<keyword evidence="1" id="KW-0732">Signal</keyword>
<evidence type="ECO:0000256" key="1">
    <source>
        <dbReference type="SAM" id="SignalP"/>
    </source>
</evidence>
<evidence type="ECO:0000313" key="3">
    <source>
        <dbReference type="Proteomes" id="UP001165405"/>
    </source>
</evidence>
<gene>
    <name evidence="2" type="ORF">L1785_05265</name>
</gene>
<dbReference type="EMBL" id="JAKGSG010000020">
    <property type="protein sequence ID" value="MCF4120382.1"/>
    <property type="molecule type" value="Genomic_DNA"/>
</dbReference>